<dbReference type="GO" id="GO:0005737">
    <property type="term" value="C:cytoplasm"/>
    <property type="evidence" value="ECO:0007669"/>
    <property type="project" value="InterPro"/>
</dbReference>
<feature type="region of interest" description="Disordered" evidence="1">
    <location>
        <begin position="120"/>
        <end position="154"/>
    </location>
</feature>
<dbReference type="GeneID" id="105175824"/>
<proteinExistence type="predicted"/>
<dbReference type="Gene3D" id="3.90.1640.10">
    <property type="entry name" value="inorganic pyrophosphatase (n-terminal core)"/>
    <property type="match status" value="1"/>
</dbReference>
<dbReference type="Gene3D" id="3.10.310.20">
    <property type="entry name" value="DHHA2 domain"/>
    <property type="match status" value="1"/>
</dbReference>
<evidence type="ECO:0000313" key="5">
    <source>
        <dbReference type="RefSeq" id="XP_011096720.1"/>
    </source>
</evidence>
<evidence type="ECO:0000313" key="4">
    <source>
        <dbReference type="RefSeq" id="XP_011096718.1"/>
    </source>
</evidence>
<dbReference type="InterPro" id="IPR004097">
    <property type="entry name" value="DHHA2"/>
</dbReference>
<feature type="region of interest" description="Disordered" evidence="1">
    <location>
        <begin position="49"/>
        <end position="69"/>
    </location>
</feature>
<feature type="region of interest" description="Disordered" evidence="1">
    <location>
        <begin position="1"/>
        <end position="27"/>
    </location>
</feature>
<feature type="compositionally biased region" description="Polar residues" evidence="1">
    <location>
        <begin position="139"/>
        <end position="154"/>
    </location>
</feature>
<dbReference type="PANTHER" id="PTHR12112:SF52">
    <property type="entry name" value="DHHA2 DOMAIN-CONTAINING PROTEIN"/>
    <property type="match status" value="1"/>
</dbReference>
<name>A0A6I9UEK0_SESIN</name>
<dbReference type="KEGG" id="sind:105175824"/>
<protein>
    <submittedName>
        <fullName evidence="4 5">protein prune homolog</fullName>
    </submittedName>
</protein>
<reference evidence="4 5" key="1">
    <citation type="submission" date="2022-04" db="UniProtKB">
        <authorList>
            <consortium name="RefSeq"/>
        </authorList>
    </citation>
    <scope>IDENTIFICATION</scope>
</reference>
<evidence type="ECO:0000259" key="2">
    <source>
        <dbReference type="Pfam" id="PF02833"/>
    </source>
</evidence>
<gene>
    <name evidence="4 5" type="primary">LOC105175824</name>
</gene>
<feature type="compositionally biased region" description="Polar residues" evidence="1">
    <location>
        <begin position="50"/>
        <end position="59"/>
    </location>
</feature>
<evidence type="ECO:0000313" key="3">
    <source>
        <dbReference type="Proteomes" id="UP000504604"/>
    </source>
</evidence>
<dbReference type="Pfam" id="PF02833">
    <property type="entry name" value="DHHA2"/>
    <property type="match status" value="1"/>
</dbReference>
<dbReference type="RefSeq" id="XP_011096718.1">
    <property type="nucleotide sequence ID" value="XM_011098416.2"/>
</dbReference>
<dbReference type="GO" id="GO:0004309">
    <property type="term" value="F:exopolyphosphatase activity"/>
    <property type="evidence" value="ECO:0007669"/>
    <property type="project" value="TreeGrafter"/>
</dbReference>
<feature type="compositionally biased region" description="Polar residues" evidence="1">
    <location>
        <begin position="1"/>
        <end position="18"/>
    </location>
</feature>
<dbReference type="PANTHER" id="PTHR12112">
    <property type="entry name" value="BNIP - RELATED"/>
    <property type="match status" value="1"/>
</dbReference>
<dbReference type="Gramene" id="SIN_1006750.t">
    <property type="protein sequence ID" value="SIN_1006750.t"/>
    <property type="gene ID" value="SIN_1006750"/>
</dbReference>
<feature type="domain" description="DHHA2" evidence="2">
    <location>
        <begin position="414"/>
        <end position="557"/>
    </location>
</feature>
<organism evidence="5">
    <name type="scientific">Sesamum indicum</name>
    <name type="common">Oriental sesame</name>
    <name type="synonym">Sesamum orientale</name>
    <dbReference type="NCBI Taxonomy" id="4182"/>
    <lineage>
        <taxon>Eukaryota</taxon>
        <taxon>Viridiplantae</taxon>
        <taxon>Streptophyta</taxon>
        <taxon>Embryophyta</taxon>
        <taxon>Tracheophyta</taxon>
        <taxon>Spermatophyta</taxon>
        <taxon>Magnoliopsida</taxon>
        <taxon>eudicotyledons</taxon>
        <taxon>Gunneridae</taxon>
        <taxon>Pentapetalae</taxon>
        <taxon>asterids</taxon>
        <taxon>lamiids</taxon>
        <taxon>Lamiales</taxon>
        <taxon>Pedaliaceae</taxon>
        <taxon>Sesamum</taxon>
    </lineage>
</organism>
<accession>A0A6I9UEK0</accession>
<dbReference type="SUPFAM" id="SSF64182">
    <property type="entry name" value="DHH phosphoesterases"/>
    <property type="match status" value="1"/>
</dbReference>
<dbReference type="Proteomes" id="UP000504604">
    <property type="component" value="Linkage group LG12"/>
</dbReference>
<dbReference type="RefSeq" id="XP_011096720.1">
    <property type="nucleotide sequence ID" value="XM_011098418.2"/>
</dbReference>
<dbReference type="InterPro" id="IPR038763">
    <property type="entry name" value="DHH_sf"/>
</dbReference>
<keyword evidence="3" id="KW-1185">Reference proteome</keyword>
<dbReference type="InterPro" id="IPR038222">
    <property type="entry name" value="DHHA2_dom_sf"/>
</dbReference>
<sequence>MKSTTTASSVASNQQETYTRTRDDPFFDGMRRGEAAVVNKGSAFDFQGKLSKNNINRPSSDIGDPGSKNISITVTEDVIYSPKNSPSDIVLEPIGRSLSGRWSKTSSPLALLESDLSNFHDMNEPSTVSAPDGSESKEQSTTQSGTARPAIQSYSMSKRQTDISNVHLPHSAALFYCGSSPQMEVVESCGSIYKLNVYLKARRADVNAGVPGRFLRAVIGPDIADVGSVVSTIMYAFYLDETLGSNEFCTVPVINMKRADLGLHADLQWLIFSCHIDLSSLIFVDEIDFSYYDLFGSLKLVLLNCDKIPSEQEALREAIVEVFHCTKSDNSYPWVDSITVRQDVSCCTVIAEKFAMHSPVILAGQGFSRLLLAGILLDTENLSRSQCTSKDKYMATLLINGAGRFGCNGLYQILKHKTSGSSDLTVEEILRKEFKKWTRSGKPNTSSSRLLAPNVGMSSIGMSVAQLLSYNSTTIQEIIHFQKLEKLGLLLVVSGYYDSQKKFKREVLLSAGSAEVMKSLLLFLNSNAALLPLKALDQPGLEHEMRVFEIDKVTSRRTIERLLEEFLPHLNNSL</sequence>
<dbReference type="AlphaFoldDB" id="A0A6I9UEK0"/>
<evidence type="ECO:0000256" key="1">
    <source>
        <dbReference type="SAM" id="MobiDB-lite"/>
    </source>
</evidence>
<dbReference type="OrthoDB" id="374045at2759"/>